<keyword evidence="2" id="KW-1185">Reference proteome</keyword>
<evidence type="ECO:0000313" key="2">
    <source>
        <dbReference type="Proteomes" id="UP001629235"/>
    </source>
</evidence>
<organism evidence="1 2">
    <name type="scientific">Paraburkholderia rhynchosiae</name>
    <dbReference type="NCBI Taxonomy" id="487049"/>
    <lineage>
        <taxon>Bacteria</taxon>
        <taxon>Pseudomonadati</taxon>
        <taxon>Pseudomonadota</taxon>
        <taxon>Betaproteobacteria</taxon>
        <taxon>Burkholderiales</taxon>
        <taxon>Burkholderiaceae</taxon>
        <taxon>Paraburkholderia</taxon>
    </lineage>
</organism>
<reference evidence="1 2" key="1">
    <citation type="journal article" date="2024" name="Chem. Sci.">
        <title>Discovery of megapolipeptins by genome mining of a Burkholderiales bacteria collection.</title>
        <authorList>
            <person name="Paulo B.S."/>
            <person name="Recchia M.J.J."/>
            <person name="Lee S."/>
            <person name="Fergusson C.H."/>
            <person name="Romanowski S.B."/>
            <person name="Hernandez A."/>
            <person name="Krull N."/>
            <person name="Liu D.Y."/>
            <person name="Cavanagh H."/>
            <person name="Bos A."/>
            <person name="Gray C.A."/>
            <person name="Murphy B.T."/>
            <person name="Linington R.G."/>
            <person name="Eustaquio A.S."/>
        </authorList>
    </citation>
    <scope>NUCLEOTIDE SEQUENCE [LARGE SCALE GENOMIC DNA]</scope>
    <source>
        <strain evidence="1 2">RL18-126-BIB-B</strain>
    </source>
</reference>
<comment type="caution">
    <text evidence="1">The sequence shown here is derived from an EMBL/GenBank/DDBJ whole genome shotgun (WGS) entry which is preliminary data.</text>
</comment>
<dbReference type="Proteomes" id="UP001629235">
    <property type="component" value="Unassembled WGS sequence"/>
</dbReference>
<accession>A0ACC7NQC3</accession>
<proteinExistence type="predicted"/>
<evidence type="ECO:0000313" key="1">
    <source>
        <dbReference type="EMBL" id="MFM0109194.1"/>
    </source>
</evidence>
<name>A0ACC7NQC3_9BURK</name>
<gene>
    <name evidence="1" type="ORF">PQR01_38900</name>
</gene>
<dbReference type="EMBL" id="JAQQDW010000177">
    <property type="protein sequence ID" value="MFM0109194.1"/>
    <property type="molecule type" value="Genomic_DNA"/>
</dbReference>
<protein>
    <submittedName>
        <fullName evidence="1">TolC family protein</fullName>
    </submittedName>
</protein>
<sequence>MTAIALPPIFVIASAVANECRAQQPAASDVSPLALSVLSQRDKDVVRLAGSSLAMRDSDGKPTGTESPDAASLGGMTGIAGAISTALQSYPGIRAAGASVSAQEANVDQARYGHWPTVGYQATRQIASDDPINLPTGFSGSPVMKLNLYAGGSINATIRAQRSKLDEVKYQVMSEQDTTALNVAQAYIDWFRASESLRYALENEQRHEKLVADIGEMAKIDRGRAADYQQALVRLSSAKQTVVDYQGLQRQAASSLLRYTGSMPKGVPSLEDPVIDRMPVPDTLPHAQENAVSAHPDVRAAFADWQYQQGNVSVAKASLLPRVDLTAATKGRSVGITMTWTGFDMAARSAVKTAQYSAISSRESYEEAGRKAVDGVTSAWAAYERAKDRLPMAQSQDQLGLQVADSYRLQFQIGRRTLLDLLNSYSELLSNQVNAVQTQADLAVARYSLQAALGQLYQGYSEHGGA</sequence>